<dbReference type="AlphaFoldDB" id="A0A4U6U2Z7"/>
<proteinExistence type="predicted"/>
<gene>
    <name evidence="3" type="ORF">SEVIR_6G028600v2</name>
</gene>
<organism evidence="3 4">
    <name type="scientific">Setaria viridis</name>
    <name type="common">Green bristlegrass</name>
    <name type="synonym">Setaria italica subsp. viridis</name>
    <dbReference type="NCBI Taxonomy" id="4556"/>
    <lineage>
        <taxon>Eukaryota</taxon>
        <taxon>Viridiplantae</taxon>
        <taxon>Streptophyta</taxon>
        <taxon>Embryophyta</taxon>
        <taxon>Tracheophyta</taxon>
        <taxon>Spermatophyta</taxon>
        <taxon>Magnoliopsida</taxon>
        <taxon>Liliopsida</taxon>
        <taxon>Poales</taxon>
        <taxon>Poaceae</taxon>
        <taxon>PACMAD clade</taxon>
        <taxon>Panicoideae</taxon>
        <taxon>Panicodae</taxon>
        <taxon>Paniceae</taxon>
        <taxon>Cenchrinae</taxon>
        <taxon>Setaria</taxon>
    </lineage>
</organism>
<dbReference type="Proteomes" id="UP000298652">
    <property type="component" value="Chromosome 6"/>
</dbReference>
<name>A0A4U6U2Z7_SETVI</name>
<evidence type="ECO:0000313" key="4">
    <source>
        <dbReference type="Proteomes" id="UP000298652"/>
    </source>
</evidence>
<feature type="transmembrane region" description="Helical" evidence="2">
    <location>
        <begin position="275"/>
        <end position="292"/>
    </location>
</feature>
<feature type="transmembrane region" description="Helical" evidence="2">
    <location>
        <begin position="245"/>
        <end position="263"/>
    </location>
</feature>
<dbReference type="EMBL" id="CM016557">
    <property type="protein sequence ID" value="TKW08454.1"/>
    <property type="molecule type" value="Genomic_DNA"/>
</dbReference>
<keyword evidence="4" id="KW-1185">Reference proteome</keyword>
<evidence type="ECO:0000313" key="3">
    <source>
        <dbReference type="EMBL" id="TKW08454.1"/>
    </source>
</evidence>
<feature type="transmembrane region" description="Helical" evidence="2">
    <location>
        <begin position="206"/>
        <end position="225"/>
    </location>
</feature>
<feature type="transmembrane region" description="Helical" evidence="2">
    <location>
        <begin position="370"/>
        <end position="393"/>
    </location>
</feature>
<feature type="transmembrane region" description="Helical" evidence="2">
    <location>
        <begin position="337"/>
        <end position="358"/>
    </location>
</feature>
<evidence type="ECO:0000256" key="1">
    <source>
        <dbReference type="SAM" id="MobiDB-lite"/>
    </source>
</evidence>
<keyword evidence="2" id="KW-0472">Membrane</keyword>
<evidence type="ECO:0000256" key="2">
    <source>
        <dbReference type="SAM" id="Phobius"/>
    </source>
</evidence>
<sequence length="429" mass="47701">MLEAVEQRSTLLWERLRRASETKELLAAEAGSWQAEHGEGSDDDLGGAREPPVSRWRWLKAVSMVAFGGRPAYKPVAQIVPLSDQPPKSGSDHNNLLEAADTDLGADRPQPRVTAHQAQARLSPRDVAKIRSNNPVPQVVMPVPSNLPPSTETVQVPSFLTPRHGVKFGNNNSVPEVVVDVPSNLPRSTETAQVADQMKKKQQERCLKYSQKALAFAVCTFIGYASAAKASRKSSEDSEPSNINITFKLAMIPFFIALCADLFSLKTKAKYGRAFVFLSSFHLVLMVYLVFISFDTRYAYTMIFLPLVAVSSLLQQKLWPGQQQGTDEKANKNLDSIFELSSLILNWSTFISALMVIFRELKPNEKYEDIAHGAVGLFFFLTIVLGLYLMLVTTVRIPELVRVRYLDVLLICLLVGTIISALISFLHFT</sequence>
<keyword evidence="2" id="KW-0812">Transmembrane</keyword>
<reference evidence="3" key="1">
    <citation type="submission" date="2019-03" db="EMBL/GenBank/DDBJ databases">
        <title>WGS assembly of Setaria viridis.</title>
        <authorList>
            <person name="Huang P."/>
            <person name="Jenkins J."/>
            <person name="Grimwood J."/>
            <person name="Barry K."/>
            <person name="Healey A."/>
            <person name="Mamidi S."/>
            <person name="Sreedasyam A."/>
            <person name="Shu S."/>
            <person name="Feldman M."/>
            <person name="Wu J."/>
            <person name="Yu Y."/>
            <person name="Chen C."/>
            <person name="Johnson J."/>
            <person name="Rokhsar D."/>
            <person name="Baxter I."/>
            <person name="Schmutz J."/>
            <person name="Brutnell T."/>
            <person name="Kellogg E."/>
        </authorList>
    </citation>
    <scope>NUCLEOTIDE SEQUENCE [LARGE SCALE GENOMIC DNA]</scope>
</reference>
<feature type="region of interest" description="Disordered" evidence="1">
    <location>
        <begin position="29"/>
        <end position="50"/>
    </location>
</feature>
<keyword evidence="2" id="KW-1133">Transmembrane helix</keyword>
<feature type="transmembrane region" description="Helical" evidence="2">
    <location>
        <begin position="405"/>
        <end position="428"/>
    </location>
</feature>
<accession>A0A4U6U2Z7</accession>
<dbReference type="Gramene" id="TKW08454">
    <property type="protein sequence ID" value="TKW08454"/>
    <property type="gene ID" value="SEVIR_6G028600v2"/>
</dbReference>
<protein>
    <submittedName>
        <fullName evidence="3">Uncharacterized protein</fullName>
    </submittedName>
</protein>
<feature type="transmembrane region" description="Helical" evidence="2">
    <location>
        <begin position="298"/>
        <end position="316"/>
    </location>
</feature>